<dbReference type="Proteomes" id="UP000824469">
    <property type="component" value="Unassembled WGS sequence"/>
</dbReference>
<keyword evidence="2" id="KW-1185">Reference proteome</keyword>
<comment type="caution">
    <text evidence="1">The sequence shown here is derived from an EMBL/GenBank/DDBJ whole genome shotgun (WGS) entry which is preliminary data.</text>
</comment>
<organism evidence="1 2">
    <name type="scientific">Taxus chinensis</name>
    <name type="common">Chinese yew</name>
    <name type="synonym">Taxus wallichiana var. chinensis</name>
    <dbReference type="NCBI Taxonomy" id="29808"/>
    <lineage>
        <taxon>Eukaryota</taxon>
        <taxon>Viridiplantae</taxon>
        <taxon>Streptophyta</taxon>
        <taxon>Embryophyta</taxon>
        <taxon>Tracheophyta</taxon>
        <taxon>Spermatophyta</taxon>
        <taxon>Pinopsida</taxon>
        <taxon>Pinidae</taxon>
        <taxon>Conifers II</taxon>
        <taxon>Cupressales</taxon>
        <taxon>Taxaceae</taxon>
        <taxon>Taxus</taxon>
    </lineage>
</organism>
<evidence type="ECO:0000313" key="2">
    <source>
        <dbReference type="Proteomes" id="UP000824469"/>
    </source>
</evidence>
<feature type="non-terminal residue" evidence="1">
    <location>
        <position position="1"/>
    </location>
</feature>
<accession>A0AA38GA35</accession>
<evidence type="ECO:0000313" key="1">
    <source>
        <dbReference type="EMBL" id="KAH9317444.1"/>
    </source>
</evidence>
<dbReference type="AlphaFoldDB" id="A0AA38GA35"/>
<name>A0AA38GA35_TAXCH</name>
<reference evidence="1 2" key="1">
    <citation type="journal article" date="2021" name="Nat. Plants">
        <title>The Taxus genome provides insights into paclitaxel biosynthesis.</title>
        <authorList>
            <person name="Xiong X."/>
            <person name="Gou J."/>
            <person name="Liao Q."/>
            <person name="Li Y."/>
            <person name="Zhou Q."/>
            <person name="Bi G."/>
            <person name="Li C."/>
            <person name="Du R."/>
            <person name="Wang X."/>
            <person name="Sun T."/>
            <person name="Guo L."/>
            <person name="Liang H."/>
            <person name="Lu P."/>
            <person name="Wu Y."/>
            <person name="Zhang Z."/>
            <person name="Ro D.K."/>
            <person name="Shang Y."/>
            <person name="Huang S."/>
            <person name="Yan J."/>
        </authorList>
    </citation>
    <scope>NUCLEOTIDE SEQUENCE [LARGE SCALE GENOMIC DNA]</scope>
    <source>
        <strain evidence="1">Ta-2019</strain>
    </source>
</reference>
<feature type="non-terminal residue" evidence="1">
    <location>
        <position position="51"/>
    </location>
</feature>
<proteinExistence type="predicted"/>
<gene>
    <name evidence="1" type="ORF">KI387_019213</name>
</gene>
<sequence length="51" mass="5599">HKFVEIATPVNDKTKEDVTASDYQITRVALGKVIAEGAQQDVRDAINVLCQ</sequence>
<dbReference type="EMBL" id="JAHRHJ020000004">
    <property type="protein sequence ID" value="KAH9317444.1"/>
    <property type="molecule type" value="Genomic_DNA"/>
</dbReference>
<protein>
    <submittedName>
        <fullName evidence="1">Uncharacterized protein</fullName>
    </submittedName>
</protein>